<feature type="transmembrane region" description="Helical" evidence="7">
    <location>
        <begin position="286"/>
        <end position="306"/>
    </location>
</feature>
<keyword evidence="3" id="KW-1003">Cell membrane</keyword>
<dbReference type="PROSITE" id="PS50850">
    <property type="entry name" value="MFS"/>
    <property type="match status" value="1"/>
</dbReference>
<proteinExistence type="predicted"/>
<feature type="transmembrane region" description="Helical" evidence="7">
    <location>
        <begin position="65"/>
        <end position="87"/>
    </location>
</feature>
<evidence type="ECO:0000259" key="8">
    <source>
        <dbReference type="PROSITE" id="PS50850"/>
    </source>
</evidence>
<evidence type="ECO:0000256" key="6">
    <source>
        <dbReference type="ARBA" id="ARBA00023136"/>
    </source>
</evidence>
<keyword evidence="5 7" id="KW-1133">Transmembrane helix</keyword>
<dbReference type="InterPro" id="IPR010290">
    <property type="entry name" value="TM_effector"/>
</dbReference>
<dbReference type="SUPFAM" id="SSF103473">
    <property type="entry name" value="MFS general substrate transporter"/>
    <property type="match status" value="1"/>
</dbReference>
<feature type="transmembrane region" description="Helical" evidence="7">
    <location>
        <begin position="247"/>
        <end position="274"/>
    </location>
</feature>
<dbReference type="Gene3D" id="1.20.1250.20">
    <property type="entry name" value="MFS general substrate transporter like domains"/>
    <property type="match status" value="1"/>
</dbReference>
<comment type="caution">
    <text evidence="9">The sequence shown here is derived from an EMBL/GenBank/DDBJ whole genome shotgun (WGS) entry which is preliminary data.</text>
</comment>
<evidence type="ECO:0000256" key="2">
    <source>
        <dbReference type="ARBA" id="ARBA00022448"/>
    </source>
</evidence>
<comment type="subcellular location">
    <subcellularLocation>
        <location evidence="1">Cell membrane</location>
        <topology evidence="1">Multi-pass membrane protein</topology>
    </subcellularLocation>
</comment>
<dbReference type="RefSeq" id="WP_345177076.1">
    <property type="nucleotide sequence ID" value="NZ_BAABFQ010000006.1"/>
</dbReference>
<keyword evidence="6 7" id="KW-0472">Membrane</keyword>
<feature type="transmembrane region" description="Helical" evidence="7">
    <location>
        <begin position="403"/>
        <end position="423"/>
    </location>
</feature>
<keyword evidence="4 7" id="KW-0812">Transmembrane</keyword>
<keyword evidence="2" id="KW-0813">Transport</keyword>
<evidence type="ECO:0000256" key="1">
    <source>
        <dbReference type="ARBA" id="ARBA00004651"/>
    </source>
</evidence>
<evidence type="ECO:0000256" key="5">
    <source>
        <dbReference type="ARBA" id="ARBA00022989"/>
    </source>
</evidence>
<feature type="transmembrane region" description="Helical" evidence="7">
    <location>
        <begin position="313"/>
        <end position="330"/>
    </location>
</feature>
<dbReference type="CDD" id="cd06173">
    <property type="entry name" value="MFS_MefA_like"/>
    <property type="match status" value="1"/>
</dbReference>
<keyword evidence="10" id="KW-1185">Reference proteome</keyword>
<dbReference type="PANTHER" id="PTHR23513">
    <property type="entry name" value="INTEGRAL MEMBRANE EFFLUX PROTEIN-RELATED"/>
    <property type="match status" value="1"/>
</dbReference>
<feature type="domain" description="Major facilitator superfamily (MFS) profile" evidence="8">
    <location>
        <begin position="248"/>
        <end position="434"/>
    </location>
</feature>
<feature type="transmembrane region" description="Helical" evidence="7">
    <location>
        <begin position="336"/>
        <end position="357"/>
    </location>
</feature>
<evidence type="ECO:0000313" key="9">
    <source>
        <dbReference type="EMBL" id="MFC5492182.1"/>
    </source>
</evidence>
<dbReference type="InterPro" id="IPR020846">
    <property type="entry name" value="MFS_dom"/>
</dbReference>
<organism evidence="9 10">
    <name type="scientific">Nocardioides caricicola</name>
    <dbReference type="NCBI Taxonomy" id="634770"/>
    <lineage>
        <taxon>Bacteria</taxon>
        <taxon>Bacillati</taxon>
        <taxon>Actinomycetota</taxon>
        <taxon>Actinomycetes</taxon>
        <taxon>Propionibacteriales</taxon>
        <taxon>Nocardioidaceae</taxon>
        <taxon>Nocardioides</taxon>
    </lineage>
</organism>
<sequence length="434" mass="45078">MTDVTDAQAEQAEQAERLPRALTPFRHAAYRRLAVALVLATFAGGVWTVGLVWEVIRIGGGPAQLSIVSTAGAVGVLLPALLGGVVADRVAQKLILMVVAGVELACMAAVALLSLADLTQVWQLAIVGFTIGAAMAFYFPAYTAWLPALVPEDDLLAVNGFEGMVRPTIGQAVGPAVAGVAVGAASAGAAIAIAAAASLAGLVALSTVPRTAVRREAPAPDAVPVHPVRSMLHDMAEGFRYMVRTPWLLATLLFASLLVFVIMGPLEVLVPFLIKDELGGGPGDHAWVLAAFGIGGAIGSLVVASLPMPRRYLTWMNLLWGLGCLPFVVMGVATEIWMIVAAAFVLGIMFAAPMVIWGTLLQRRVPPHLLGRVSSLDFFVSVSLMPVSMAIAGPVSEAIGLEATFLVAGTVPAVAAVVAIVWAKLPQDEIANPL</sequence>
<dbReference type="InterPro" id="IPR036259">
    <property type="entry name" value="MFS_trans_sf"/>
</dbReference>
<gene>
    <name evidence="9" type="ORF">ACFPKY_03680</name>
</gene>
<reference evidence="10" key="1">
    <citation type="journal article" date="2019" name="Int. J. Syst. Evol. Microbiol.">
        <title>The Global Catalogue of Microorganisms (GCM) 10K type strain sequencing project: providing services to taxonomists for standard genome sequencing and annotation.</title>
        <authorList>
            <consortium name="The Broad Institute Genomics Platform"/>
            <consortium name="The Broad Institute Genome Sequencing Center for Infectious Disease"/>
            <person name="Wu L."/>
            <person name="Ma J."/>
        </authorList>
    </citation>
    <scope>NUCLEOTIDE SEQUENCE [LARGE SCALE GENOMIC DNA]</scope>
    <source>
        <strain evidence="10">KACC 13778</strain>
    </source>
</reference>
<feature type="transmembrane region" description="Helical" evidence="7">
    <location>
        <begin position="121"/>
        <end position="139"/>
    </location>
</feature>
<feature type="transmembrane region" description="Helical" evidence="7">
    <location>
        <begin position="33"/>
        <end position="53"/>
    </location>
</feature>
<evidence type="ECO:0000256" key="4">
    <source>
        <dbReference type="ARBA" id="ARBA00022692"/>
    </source>
</evidence>
<evidence type="ECO:0000313" key="10">
    <source>
        <dbReference type="Proteomes" id="UP001595956"/>
    </source>
</evidence>
<protein>
    <submittedName>
        <fullName evidence="9">MFS transporter</fullName>
    </submittedName>
</protein>
<dbReference type="PANTHER" id="PTHR23513:SF11">
    <property type="entry name" value="STAPHYLOFERRIN A TRANSPORTER"/>
    <property type="match status" value="1"/>
</dbReference>
<dbReference type="Pfam" id="PF05977">
    <property type="entry name" value="MFS_3"/>
    <property type="match status" value="1"/>
</dbReference>
<dbReference type="EMBL" id="JBHSMD010000001">
    <property type="protein sequence ID" value="MFC5492182.1"/>
    <property type="molecule type" value="Genomic_DNA"/>
</dbReference>
<evidence type="ECO:0000256" key="7">
    <source>
        <dbReference type="SAM" id="Phobius"/>
    </source>
</evidence>
<feature type="transmembrane region" description="Helical" evidence="7">
    <location>
        <begin position="94"/>
        <end position="115"/>
    </location>
</feature>
<name>A0ABW0MZT0_9ACTN</name>
<evidence type="ECO:0000256" key="3">
    <source>
        <dbReference type="ARBA" id="ARBA00022475"/>
    </source>
</evidence>
<dbReference type="Proteomes" id="UP001595956">
    <property type="component" value="Unassembled WGS sequence"/>
</dbReference>
<feature type="transmembrane region" description="Helical" evidence="7">
    <location>
        <begin position="369"/>
        <end position="391"/>
    </location>
</feature>
<accession>A0ABW0MZT0</accession>